<evidence type="ECO:0000256" key="2">
    <source>
        <dbReference type="ARBA" id="ARBA00022692"/>
    </source>
</evidence>
<feature type="transmembrane region" description="Helical" evidence="5">
    <location>
        <begin position="127"/>
        <end position="149"/>
    </location>
</feature>
<protein>
    <recommendedName>
        <fullName evidence="6">Fatty acid hydroxylase domain-containing protein</fullName>
    </recommendedName>
</protein>
<comment type="subcellular location">
    <subcellularLocation>
        <location evidence="1">Membrane</location>
    </subcellularLocation>
</comment>
<evidence type="ECO:0000259" key="6">
    <source>
        <dbReference type="Pfam" id="PF04116"/>
    </source>
</evidence>
<feature type="transmembrane region" description="Helical" evidence="5">
    <location>
        <begin position="61"/>
        <end position="84"/>
    </location>
</feature>
<dbReference type="InterPro" id="IPR006694">
    <property type="entry name" value="Fatty_acid_hydroxylase"/>
</dbReference>
<keyword evidence="4 5" id="KW-0472">Membrane</keyword>
<evidence type="ECO:0000256" key="3">
    <source>
        <dbReference type="ARBA" id="ARBA00022989"/>
    </source>
</evidence>
<dbReference type="GO" id="GO:0005506">
    <property type="term" value="F:iron ion binding"/>
    <property type="evidence" value="ECO:0007669"/>
    <property type="project" value="InterPro"/>
</dbReference>
<dbReference type="AlphaFoldDB" id="A0A7S2MS67"/>
<evidence type="ECO:0000256" key="4">
    <source>
        <dbReference type="ARBA" id="ARBA00023136"/>
    </source>
</evidence>
<name>A0A7S2MS67_9STRA</name>
<feature type="transmembrane region" description="Helical" evidence="5">
    <location>
        <begin position="23"/>
        <end position="41"/>
    </location>
</feature>
<dbReference type="GO" id="GO:0008610">
    <property type="term" value="P:lipid biosynthetic process"/>
    <property type="evidence" value="ECO:0007669"/>
    <property type="project" value="InterPro"/>
</dbReference>
<accession>A0A7S2MS67</accession>
<dbReference type="EMBL" id="HBGV01012001">
    <property type="protein sequence ID" value="CAD9499264.1"/>
    <property type="molecule type" value="Transcribed_RNA"/>
</dbReference>
<dbReference type="InterPro" id="IPR050307">
    <property type="entry name" value="Sterol_Desaturase_Related"/>
</dbReference>
<dbReference type="Pfam" id="PF04116">
    <property type="entry name" value="FA_hydroxylase"/>
    <property type="match status" value="1"/>
</dbReference>
<dbReference type="PANTHER" id="PTHR11863">
    <property type="entry name" value="STEROL DESATURASE"/>
    <property type="match status" value="1"/>
</dbReference>
<evidence type="ECO:0000313" key="7">
    <source>
        <dbReference type="EMBL" id="CAD9499264.1"/>
    </source>
</evidence>
<keyword evidence="2 5" id="KW-0812">Transmembrane</keyword>
<organism evidence="7">
    <name type="scientific">Helicotheca tamesis</name>
    <dbReference type="NCBI Taxonomy" id="374047"/>
    <lineage>
        <taxon>Eukaryota</taxon>
        <taxon>Sar</taxon>
        <taxon>Stramenopiles</taxon>
        <taxon>Ochrophyta</taxon>
        <taxon>Bacillariophyta</taxon>
        <taxon>Mediophyceae</taxon>
        <taxon>Lithodesmiophycidae</taxon>
        <taxon>Lithodesmiales</taxon>
        <taxon>Lithodesmiaceae</taxon>
        <taxon>Helicotheca</taxon>
    </lineage>
</organism>
<dbReference type="GO" id="GO:0016020">
    <property type="term" value="C:membrane"/>
    <property type="evidence" value="ECO:0007669"/>
    <property type="project" value="UniProtKB-SubCell"/>
</dbReference>
<feature type="domain" description="Fatty acid hydroxylase" evidence="6">
    <location>
        <begin position="172"/>
        <end position="301"/>
    </location>
</feature>
<keyword evidence="3 5" id="KW-1133">Transmembrane helix</keyword>
<reference evidence="7" key="1">
    <citation type="submission" date="2021-01" db="EMBL/GenBank/DDBJ databases">
        <authorList>
            <person name="Corre E."/>
            <person name="Pelletier E."/>
            <person name="Niang G."/>
            <person name="Scheremetjew M."/>
            <person name="Finn R."/>
            <person name="Kale V."/>
            <person name="Holt S."/>
            <person name="Cochrane G."/>
            <person name="Meng A."/>
            <person name="Brown T."/>
            <person name="Cohen L."/>
        </authorList>
    </citation>
    <scope>NUCLEOTIDE SEQUENCE</scope>
    <source>
        <strain evidence="7">CCMP826</strain>
    </source>
</reference>
<proteinExistence type="predicted"/>
<gene>
    <name evidence="7" type="ORF">HTAM1171_LOCUS7350</name>
</gene>
<evidence type="ECO:0000256" key="1">
    <source>
        <dbReference type="ARBA" id="ARBA00004370"/>
    </source>
</evidence>
<evidence type="ECO:0000256" key="5">
    <source>
        <dbReference type="SAM" id="Phobius"/>
    </source>
</evidence>
<dbReference type="GO" id="GO:0016491">
    <property type="term" value="F:oxidoreductase activity"/>
    <property type="evidence" value="ECO:0007669"/>
    <property type="project" value="InterPro"/>
</dbReference>
<sequence length="331" mass="38649">MKNSLKTMSSPYSTIPPRQNEPSIWTIVAAVQSMIWLFVLPQLCRPVWHHLGSFSPVTVEVLLTTSSGVVQVVLFNLCMLPIYYMQHPFFEQYKIQFTDPWPWTNKSPKVRDEFWALSLRSVKITTFNLLCLIPCLVLLKTCAFSLLGLEPPPFQTDDESWPTHVKMMRDNILMTLLHEFGFYSTHRLMHTYPSLYKYHKIHHEYKMNTTLAAQHNHPVDYIISIGTPALMSSAIVQPHSFVFFQWSIWVVYANLDDHCGYSFPWSPVRWFPFAALTDEHEFHHLKNLGCFGSKLDLYEKLLQGGNKWYDVWLEKQRELRSSLAGVTEKDD</sequence>